<sequence length="182" mass="20326">MGKVYSELSQGLIRWIDRQQMFFVATAPLAAEGHINCSPKGMDSFRVLGPQEVAYLDLTGSGSETIAHLQENGRIVVMFCAFQGAPQILRLYGTGHVYELGTTEFQQYTQHFKRLPGARAVIRVRLSRISDSCGYGVPLYDFQGQRETLSKWAQKKGETRLATYRQQKNRTSLDGLPGFGAS</sequence>
<dbReference type="RefSeq" id="WP_080805831.1">
    <property type="nucleotide sequence ID" value="NZ_CP021983.2"/>
</dbReference>
<gene>
    <name evidence="2" type="ORF">XM38_038630</name>
</gene>
<evidence type="ECO:0000313" key="3">
    <source>
        <dbReference type="Proteomes" id="UP000191901"/>
    </source>
</evidence>
<proteinExistence type="predicted"/>
<dbReference type="InterPro" id="IPR012349">
    <property type="entry name" value="Split_barrel_FMN-bd"/>
</dbReference>
<accession>A0A1Z3HRF9</accession>
<evidence type="ECO:0000259" key="1">
    <source>
        <dbReference type="Pfam" id="PF01243"/>
    </source>
</evidence>
<dbReference type="PANTHER" id="PTHR39336:SF1">
    <property type="entry name" value="PYRIDOXAMINE PHOSPHATE OXIDASE FAMILY PROTEIN (AFU_ORTHOLOGUE AFUA_6G11440)"/>
    <property type="match status" value="1"/>
</dbReference>
<feature type="domain" description="Pyridoxamine 5'-phosphate oxidase N-terminal" evidence="1">
    <location>
        <begin position="15"/>
        <end position="131"/>
    </location>
</feature>
<dbReference type="Gene3D" id="2.30.110.10">
    <property type="entry name" value="Electron Transport, Fmn-binding Protein, Chain A"/>
    <property type="match status" value="1"/>
</dbReference>
<reference evidence="2 3" key="1">
    <citation type="journal article" date="2016" name="Biochim. Biophys. Acta">
        <title>Characterization of red-shifted phycobilisomes isolated from the chlorophyll f-containing cyanobacterium Halomicronema hongdechloris.</title>
        <authorList>
            <person name="Li Y."/>
            <person name="Lin Y."/>
            <person name="Garvey C.J."/>
            <person name="Birch D."/>
            <person name="Corkery R.W."/>
            <person name="Loughlin P.C."/>
            <person name="Scheer H."/>
            <person name="Willows R.D."/>
            <person name="Chen M."/>
        </authorList>
    </citation>
    <scope>NUCLEOTIDE SEQUENCE [LARGE SCALE GENOMIC DNA]</scope>
    <source>
        <strain evidence="2 3">C2206</strain>
    </source>
</reference>
<evidence type="ECO:0000313" key="2">
    <source>
        <dbReference type="EMBL" id="ASC72903.1"/>
    </source>
</evidence>
<dbReference type="Pfam" id="PF01243">
    <property type="entry name" value="PNPOx_N"/>
    <property type="match status" value="1"/>
</dbReference>
<name>A0A1Z3HRF9_9CYAN</name>
<dbReference type="EMBL" id="CP021983">
    <property type="protein sequence ID" value="ASC72903.1"/>
    <property type="molecule type" value="Genomic_DNA"/>
</dbReference>
<protein>
    <recommendedName>
        <fullName evidence="1">Pyridoxamine 5'-phosphate oxidase N-terminal domain-containing protein</fullName>
    </recommendedName>
</protein>
<organism evidence="2 3">
    <name type="scientific">Halomicronema hongdechloris C2206</name>
    <dbReference type="NCBI Taxonomy" id="1641165"/>
    <lineage>
        <taxon>Bacteria</taxon>
        <taxon>Bacillati</taxon>
        <taxon>Cyanobacteriota</taxon>
        <taxon>Cyanophyceae</taxon>
        <taxon>Nodosilineales</taxon>
        <taxon>Nodosilineaceae</taxon>
        <taxon>Halomicronema</taxon>
    </lineage>
</organism>
<dbReference type="AlphaFoldDB" id="A0A1Z3HRF9"/>
<dbReference type="PANTHER" id="PTHR39336">
    <property type="entry name" value="PYRIDOXAMINE PHOSPHATE OXIDASE FAMILY PROTEIN (AFU_ORTHOLOGUE AFUA_6G11440)"/>
    <property type="match status" value="1"/>
</dbReference>
<dbReference type="SUPFAM" id="SSF50475">
    <property type="entry name" value="FMN-binding split barrel"/>
    <property type="match status" value="1"/>
</dbReference>
<keyword evidence="3" id="KW-1185">Reference proteome</keyword>
<dbReference type="InterPro" id="IPR011576">
    <property type="entry name" value="Pyridox_Oxase_N"/>
</dbReference>
<dbReference type="Proteomes" id="UP000191901">
    <property type="component" value="Chromosome"/>
</dbReference>
<dbReference type="KEGG" id="hhg:XM38_038630"/>
<dbReference type="OrthoDB" id="115989at2"/>